<dbReference type="SMART" id="SM00829">
    <property type="entry name" value="PKS_ER"/>
    <property type="match status" value="1"/>
</dbReference>
<dbReference type="Gene3D" id="3.90.180.10">
    <property type="entry name" value="Medium-chain alcohol dehydrogenases, catalytic domain"/>
    <property type="match status" value="1"/>
</dbReference>
<keyword evidence="2" id="KW-0560">Oxidoreductase</keyword>
<feature type="domain" description="Enoyl reductase (ER)" evidence="3">
    <location>
        <begin position="7"/>
        <end position="317"/>
    </location>
</feature>
<dbReference type="OrthoDB" id="9805883at2"/>
<dbReference type="EMBL" id="AGUD01000004">
    <property type="protein sequence ID" value="EHN12972.1"/>
    <property type="molecule type" value="Genomic_DNA"/>
</dbReference>
<dbReference type="Proteomes" id="UP000005143">
    <property type="component" value="Unassembled WGS sequence"/>
</dbReference>
<evidence type="ECO:0000313" key="5">
    <source>
        <dbReference type="Proteomes" id="UP000005143"/>
    </source>
</evidence>
<dbReference type="RefSeq" id="WP_007569755.1">
    <property type="nucleotide sequence ID" value="NZ_AGUD01000004.1"/>
</dbReference>
<dbReference type="AlphaFoldDB" id="H0E013"/>
<dbReference type="InterPro" id="IPR036291">
    <property type="entry name" value="NAD(P)-bd_dom_sf"/>
</dbReference>
<dbReference type="Gene3D" id="3.40.50.720">
    <property type="entry name" value="NAD(P)-binding Rossmann-like Domain"/>
    <property type="match status" value="1"/>
</dbReference>
<gene>
    <name evidence="4" type="ORF">PAI11_01180</name>
</gene>
<protein>
    <submittedName>
        <fullName evidence="4">Alcohol dehydrogenase zinc-binding protein</fullName>
    </submittedName>
</protein>
<name>H0E013_9ACTN</name>
<dbReference type="InterPro" id="IPR013154">
    <property type="entry name" value="ADH-like_N"/>
</dbReference>
<proteinExistence type="predicted"/>
<organism evidence="4 5">
    <name type="scientific">Patulibacter medicamentivorans</name>
    <dbReference type="NCBI Taxonomy" id="1097667"/>
    <lineage>
        <taxon>Bacteria</taxon>
        <taxon>Bacillati</taxon>
        <taxon>Actinomycetota</taxon>
        <taxon>Thermoleophilia</taxon>
        <taxon>Solirubrobacterales</taxon>
        <taxon>Patulibacteraceae</taxon>
        <taxon>Patulibacter</taxon>
    </lineage>
</organism>
<dbReference type="GO" id="GO:0070402">
    <property type="term" value="F:NADPH binding"/>
    <property type="evidence" value="ECO:0007669"/>
    <property type="project" value="TreeGrafter"/>
</dbReference>
<accession>H0E013</accession>
<evidence type="ECO:0000313" key="4">
    <source>
        <dbReference type="EMBL" id="EHN12972.1"/>
    </source>
</evidence>
<dbReference type="PATRIC" id="fig|1097667.3.peg.118"/>
<dbReference type="Pfam" id="PF08240">
    <property type="entry name" value="ADH_N"/>
    <property type="match status" value="1"/>
</dbReference>
<dbReference type="InterPro" id="IPR011032">
    <property type="entry name" value="GroES-like_sf"/>
</dbReference>
<evidence type="ECO:0000256" key="1">
    <source>
        <dbReference type="ARBA" id="ARBA00022857"/>
    </source>
</evidence>
<keyword evidence="5" id="KW-1185">Reference proteome</keyword>
<evidence type="ECO:0000259" key="3">
    <source>
        <dbReference type="SMART" id="SM00829"/>
    </source>
</evidence>
<dbReference type="GO" id="GO:0016651">
    <property type="term" value="F:oxidoreductase activity, acting on NAD(P)H"/>
    <property type="evidence" value="ECO:0007669"/>
    <property type="project" value="TreeGrafter"/>
</dbReference>
<evidence type="ECO:0000256" key="2">
    <source>
        <dbReference type="ARBA" id="ARBA00023002"/>
    </source>
</evidence>
<dbReference type="SUPFAM" id="SSF50129">
    <property type="entry name" value="GroES-like"/>
    <property type="match status" value="1"/>
</dbReference>
<dbReference type="InterPro" id="IPR013149">
    <property type="entry name" value="ADH-like_C"/>
</dbReference>
<dbReference type="InterPro" id="IPR020843">
    <property type="entry name" value="ER"/>
</dbReference>
<dbReference type="PANTHER" id="PTHR48106">
    <property type="entry name" value="QUINONE OXIDOREDUCTASE PIG3-RELATED"/>
    <property type="match status" value="1"/>
</dbReference>
<dbReference type="SUPFAM" id="SSF51735">
    <property type="entry name" value="NAD(P)-binding Rossmann-fold domains"/>
    <property type="match status" value="1"/>
</dbReference>
<comment type="caution">
    <text evidence="4">The sequence shown here is derived from an EMBL/GenBank/DDBJ whole genome shotgun (WGS) entry which is preliminary data.</text>
</comment>
<sequence length="319" mass="33062">MELRAFGEPEVMSWATGELPDPDPDEVVVDVAAIGVNFGDTMVRRGEYRRDQPLSFVPGFEVAGRVRAGPADGPPVGTPVVAFLEDGGGYADTVVVPASHVFPVVDGIPLEVAAGLFTQGVTAWYAATRYGPVGPEGAVLVHGSAGGLGALCVQLYRERGARVIATASTAAKLDVARRHGAAATTLADPATLTNEVRRLTDGRGVDVVVDGVGGALFAPSMRALAMNGRYVVVGSASQEPANVDVRGLMPRGQSIVGFVVARVAELDPREPAAAFAAVQAAWLEGRIAPEIRMLPAADVVAAHRALEARTTTGKLVLVL</sequence>
<keyword evidence="1" id="KW-0521">NADP</keyword>
<dbReference type="Pfam" id="PF00107">
    <property type="entry name" value="ADH_zinc_N"/>
    <property type="match status" value="1"/>
</dbReference>
<reference evidence="4 5" key="1">
    <citation type="journal article" date="2013" name="Biodegradation">
        <title>Quantitative proteomic analysis of ibuprofen-degrading Patulibacter sp. strain I11.</title>
        <authorList>
            <person name="Almeida B."/>
            <person name="Kjeldal H."/>
            <person name="Lolas I."/>
            <person name="Knudsen A.D."/>
            <person name="Carvalho G."/>
            <person name="Nielsen K.L."/>
            <person name="Barreto Crespo M.T."/>
            <person name="Stensballe A."/>
            <person name="Nielsen J.L."/>
        </authorList>
    </citation>
    <scope>NUCLEOTIDE SEQUENCE [LARGE SCALE GENOMIC DNA]</scope>
    <source>
        <strain evidence="4 5">I11</strain>
    </source>
</reference>